<feature type="domain" description="Cytochrome c-552/4" evidence="4">
    <location>
        <begin position="123"/>
        <end position="145"/>
    </location>
</feature>
<name>A0A517N7N3_9BACT</name>
<dbReference type="PROSITE" id="PS50005">
    <property type="entry name" value="TPR"/>
    <property type="match status" value="1"/>
</dbReference>
<dbReference type="PANTHER" id="PTHR35038:SF8">
    <property type="entry name" value="C-TYPE POLYHEME CYTOCHROME OMCC"/>
    <property type="match status" value="1"/>
</dbReference>
<dbReference type="PANTHER" id="PTHR35038">
    <property type="entry name" value="DISSIMILATORY SULFITE REDUCTASE SIRA"/>
    <property type="match status" value="1"/>
</dbReference>
<keyword evidence="2" id="KW-0802">TPR repeat</keyword>
<dbReference type="InterPro" id="IPR036280">
    <property type="entry name" value="Multihaem_cyt_sf"/>
</dbReference>
<sequence>MSPIRSRHMIDARLPQIGGLFALMIAVASGCSRPEPPIAPADAAKAPSTSAAPTEKPPARPTDGSGFPASQAAPPESTSPRNREMVDPEIGDREIGERKIGDLGNSASESAADFPGGFVGTAACAKCHADRYASYQKTHHSRSLRRPTAADLPTGLAFHHPASHRTYTVRKSGSTWVHEDERYFGDSPDTDDRMPIAQLPIAQLPVEYVMGSGAFAKGYLVRDGDYLLQSPITWYTSPQAYAIAPGYDTANQAGFGRVIEDSCVYCHAGIVSTADENPNRLILHELSIGCERCHGAGADHTALYRDRMNPDLQQLQQDEIIADTKIVNPSSLDRHAAESICAQCHLDADVTVMASGETVWDYQPGEDLIQNRLAYKSTAERESVKTFSNHFDQMWQSQCYLQSDTMTCVTCHDPHDPHASDLASDKIDAFRNVCQSCHVDQGCAVPLPQRETENQNACAACHMPRAGSDIPHASITNHLIAVYQDGKPRGVTRPTSPPMRRVSQSVDLLSPEELHRRDVMAEASWSVLQAINGQVDPILASDDAAIRALPSADEIDSLALLAETSRQRAKAMILQKSDDGATDDEAADDDTVQKQIQQSYDLAHYFAVKTLRQETKPTKTRQLALETLADKMIFDQSYDQAIPLYEELTRIRRDARDWYNLAICYANQRRISDAEEALQRSLDLDAAYAKPYASLAKIYSYVDAETAARFQRIAERLSQNAPNGP</sequence>
<dbReference type="InterPro" id="IPR019734">
    <property type="entry name" value="TPR_rpt"/>
</dbReference>
<dbReference type="OrthoDB" id="234670at2"/>
<feature type="compositionally biased region" description="Low complexity" evidence="3">
    <location>
        <begin position="40"/>
        <end position="54"/>
    </location>
</feature>
<dbReference type="PROSITE" id="PS51257">
    <property type="entry name" value="PROKAR_LIPOPROTEIN"/>
    <property type="match status" value="1"/>
</dbReference>
<evidence type="ECO:0000256" key="3">
    <source>
        <dbReference type="SAM" id="MobiDB-lite"/>
    </source>
</evidence>
<organism evidence="5 6">
    <name type="scientific">Rubripirellula lacrimiformis</name>
    <dbReference type="NCBI Taxonomy" id="1930273"/>
    <lineage>
        <taxon>Bacteria</taxon>
        <taxon>Pseudomonadati</taxon>
        <taxon>Planctomycetota</taxon>
        <taxon>Planctomycetia</taxon>
        <taxon>Pirellulales</taxon>
        <taxon>Pirellulaceae</taxon>
        <taxon>Rubripirellula</taxon>
    </lineage>
</organism>
<gene>
    <name evidence="5" type="ORF">K227x_15010</name>
</gene>
<feature type="region of interest" description="Disordered" evidence="3">
    <location>
        <begin position="34"/>
        <end position="107"/>
    </location>
</feature>
<keyword evidence="6" id="KW-1185">Reference proteome</keyword>
<dbReference type="InterPro" id="IPR051829">
    <property type="entry name" value="Multiheme_Cytochr_ET"/>
</dbReference>
<dbReference type="KEGG" id="rlc:K227x_15010"/>
<feature type="compositionally biased region" description="Basic and acidic residues" evidence="3">
    <location>
        <begin position="81"/>
        <end position="101"/>
    </location>
</feature>
<dbReference type="InterPro" id="IPR011990">
    <property type="entry name" value="TPR-like_helical_dom_sf"/>
</dbReference>
<evidence type="ECO:0000256" key="2">
    <source>
        <dbReference type="PROSITE-ProRule" id="PRU00339"/>
    </source>
</evidence>
<proteinExistence type="predicted"/>
<keyword evidence="1" id="KW-0732">Signal</keyword>
<dbReference type="EMBL" id="CP036525">
    <property type="protein sequence ID" value="QDT03120.1"/>
    <property type="molecule type" value="Genomic_DNA"/>
</dbReference>
<accession>A0A517N7N3</accession>
<dbReference type="SUPFAM" id="SSF48695">
    <property type="entry name" value="Multiheme cytochromes"/>
    <property type="match status" value="1"/>
</dbReference>
<evidence type="ECO:0000313" key="5">
    <source>
        <dbReference type="EMBL" id="QDT03120.1"/>
    </source>
</evidence>
<dbReference type="Gene3D" id="1.25.40.10">
    <property type="entry name" value="Tetratricopeptide repeat domain"/>
    <property type="match status" value="1"/>
</dbReference>
<dbReference type="SUPFAM" id="SSF48452">
    <property type="entry name" value="TPR-like"/>
    <property type="match status" value="1"/>
</dbReference>
<dbReference type="Pfam" id="PF13435">
    <property type="entry name" value="Cytochrome_C554"/>
    <property type="match status" value="1"/>
</dbReference>
<evidence type="ECO:0000313" key="6">
    <source>
        <dbReference type="Proteomes" id="UP000318538"/>
    </source>
</evidence>
<dbReference type="InterPro" id="IPR023155">
    <property type="entry name" value="Cyt_c-552/4"/>
</dbReference>
<reference evidence="5 6" key="1">
    <citation type="submission" date="2019-02" db="EMBL/GenBank/DDBJ databases">
        <title>Deep-cultivation of Planctomycetes and their phenomic and genomic characterization uncovers novel biology.</title>
        <authorList>
            <person name="Wiegand S."/>
            <person name="Jogler M."/>
            <person name="Boedeker C."/>
            <person name="Pinto D."/>
            <person name="Vollmers J."/>
            <person name="Rivas-Marin E."/>
            <person name="Kohn T."/>
            <person name="Peeters S.H."/>
            <person name="Heuer A."/>
            <person name="Rast P."/>
            <person name="Oberbeckmann S."/>
            <person name="Bunk B."/>
            <person name="Jeske O."/>
            <person name="Meyerdierks A."/>
            <person name="Storesund J.E."/>
            <person name="Kallscheuer N."/>
            <person name="Luecker S."/>
            <person name="Lage O.M."/>
            <person name="Pohl T."/>
            <person name="Merkel B.J."/>
            <person name="Hornburger P."/>
            <person name="Mueller R.-W."/>
            <person name="Bruemmer F."/>
            <person name="Labrenz M."/>
            <person name="Spormann A.M."/>
            <person name="Op den Camp H."/>
            <person name="Overmann J."/>
            <person name="Amann R."/>
            <person name="Jetten M.S.M."/>
            <person name="Mascher T."/>
            <person name="Medema M.H."/>
            <person name="Devos D.P."/>
            <person name="Kaster A.-K."/>
            <person name="Ovreas L."/>
            <person name="Rohde M."/>
            <person name="Galperin M.Y."/>
            <person name="Jogler C."/>
        </authorList>
    </citation>
    <scope>NUCLEOTIDE SEQUENCE [LARGE SCALE GENOMIC DNA]</scope>
    <source>
        <strain evidence="5 6">K22_7</strain>
    </source>
</reference>
<feature type="repeat" description="TPR" evidence="2">
    <location>
        <begin position="655"/>
        <end position="688"/>
    </location>
</feature>
<dbReference type="SMART" id="SM00028">
    <property type="entry name" value="TPR"/>
    <property type="match status" value="1"/>
</dbReference>
<dbReference type="Gene3D" id="1.10.1130.10">
    <property type="entry name" value="Flavocytochrome C3, Chain A"/>
    <property type="match status" value="1"/>
</dbReference>
<dbReference type="Proteomes" id="UP000318538">
    <property type="component" value="Chromosome"/>
</dbReference>
<evidence type="ECO:0000259" key="4">
    <source>
        <dbReference type="Pfam" id="PF13435"/>
    </source>
</evidence>
<dbReference type="CDD" id="cd08168">
    <property type="entry name" value="Cytochrom_C3"/>
    <property type="match status" value="1"/>
</dbReference>
<protein>
    <recommendedName>
        <fullName evidence="4">Cytochrome c-552/4 domain-containing protein</fullName>
    </recommendedName>
</protein>
<evidence type="ECO:0000256" key="1">
    <source>
        <dbReference type="ARBA" id="ARBA00022729"/>
    </source>
</evidence>
<dbReference type="AlphaFoldDB" id="A0A517N7N3"/>